<feature type="region of interest" description="Disordered" evidence="1">
    <location>
        <begin position="90"/>
        <end position="127"/>
    </location>
</feature>
<keyword evidence="4" id="KW-0413">Isomerase</keyword>
<keyword evidence="2" id="KW-0472">Membrane</keyword>
<sequence>MSNDQSPNVPAERDRREAVREKAQQVKARQARLRVLRRSLIGAGAAAVVAVGAVAVTYAVSSNGSRPQALPAAATDDGFLVSSATGVPDPLAPQAVDGDASTLAAGATPTPTPEPATTPTPTPTSTAAPVDIRVYVDYLSTEAREFQVANAEQLSKWVDEDAAKLTYYPVAMLTSKSNGTKYSLRAAGASACVATHASDRFFAFNHELLANQPAVDSEGYSDQQLADMAQGAGVSDVATVRSCIEDETYTGWAKAATDRAIKGLPDTKGLALTTLPTVLVNGTPYVGHMDDPKEFAQFVLTIDSNAYYSTATPTPTPSATPTATPAG</sequence>
<dbReference type="GO" id="GO:0016853">
    <property type="term" value="F:isomerase activity"/>
    <property type="evidence" value="ECO:0007669"/>
    <property type="project" value="UniProtKB-KW"/>
</dbReference>
<name>A0A147F4M2_MICTE</name>
<feature type="compositionally biased region" description="Basic and acidic residues" evidence="1">
    <location>
        <begin position="11"/>
        <end position="24"/>
    </location>
</feature>
<evidence type="ECO:0000256" key="2">
    <source>
        <dbReference type="SAM" id="Phobius"/>
    </source>
</evidence>
<feature type="compositionally biased region" description="Low complexity" evidence="1">
    <location>
        <begin position="100"/>
        <end position="109"/>
    </location>
</feature>
<dbReference type="SUPFAM" id="SSF52833">
    <property type="entry name" value="Thioredoxin-like"/>
    <property type="match status" value="1"/>
</dbReference>
<keyword evidence="2" id="KW-0812">Transmembrane</keyword>
<dbReference type="EMBL" id="LDRV01000093">
    <property type="protein sequence ID" value="KTS09071.1"/>
    <property type="molecule type" value="Genomic_DNA"/>
</dbReference>
<accession>A0A147F4M2</accession>
<feature type="compositionally biased region" description="Pro residues" evidence="1">
    <location>
        <begin position="110"/>
        <end position="122"/>
    </location>
</feature>
<keyword evidence="2" id="KW-1133">Transmembrane helix</keyword>
<gene>
    <name evidence="4" type="ORF">RSA3_14345</name>
</gene>
<dbReference type="AlphaFoldDB" id="A0A147F4M2"/>
<protein>
    <submittedName>
        <fullName evidence="4">Protein-disulfide isomerase</fullName>
    </submittedName>
</protein>
<reference evidence="4 5" key="1">
    <citation type="journal article" date="2016" name="Front. Microbiol.">
        <title>Genomic Resource of Rice Seed Associated Bacteria.</title>
        <authorList>
            <person name="Midha S."/>
            <person name="Bansal K."/>
            <person name="Sharma S."/>
            <person name="Kumar N."/>
            <person name="Patil P.P."/>
            <person name="Chaudhry V."/>
            <person name="Patil P.B."/>
        </authorList>
    </citation>
    <scope>NUCLEOTIDE SEQUENCE [LARGE SCALE GENOMIC DNA]</scope>
    <source>
        <strain evidence="4 5">RSA3</strain>
    </source>
</reference>
<feature type="domain" description="Thioredoxin-like fold" evidence="3">
    <location>
        <begin position="126"/>
        <end position="299"/>
    </location>
</feature>
<evidence type="ECO:0000313" key="5">
    <source>
        <dbReference type="Proteomes" id="UP000072189"/>
    </source>
</evidence>
<dbReference type="InterPro" id="IPR036249">
    <property type="entry name" value="Thioredoxin-like_sf"/>
</dbReference>
<dbReference type="InterPro" id="IPR012336">
    <property type="entry name" value="Thioredoxin-like_fold"/>
</dbReference>
<comment type="caution">
    <text evidence="4">The sequence shown here is derived from an EMBL/GenBank/DDBJ whole genome shotgun (WGS) entry which is preliminary data.</text>
</comment>
<proteinExistence type="predicted"/>
<dbReference type="RefSeq" id="WP_058614804.1">
    <property type="nucleotide sequence ID" value="NZ_LDRV01000093.1"/>
</dbReference>
<dbReference type="Pfam" id="PF13462">
    <property type="entry name" value="Thioredoxin_4"/>
    <property type="match status" value="1"/>
</dbReference>
<organism evidence="4 5">
    <name type="scientific">Microbacterium testaceum</name>
    <name type="common">Aureobacterium testaceum</name>
    <name type="synonym">Brevibacterium testaceum</name>
    <dbReference type="NCBI Taxonomy" id="2033"/>
    <lineage>
        <taxon>Bacteria</taxon>
        <taxon>Bacillati</taxon>
        <taxon>Actinomycetota</taxon>
        <taxon>Actinomycetes</taxon>
        <taxon>Micrococcales</taxon>
        <taxon>Microbacteriaceae</taxon>
        <taxon>Microbacterium</taxon>
    </lineage>
</organism>
<evidence type="ECO:0000256" key="1">
    <source>
        <dbReference type="SAM" id="MobiDB-lite"/>
    </source>
</evidence>
<dbReference type="PATRIC" id="fig|2033.7.peg.3705"/>
<feature type="transmembrane region" description="Helical" evidence="2">
    <location>
        <begin position="39"/>
        <end position="60"/>
    </location>
</feature>
<feature type="region of interest" description="Disordered" evidence="1">
    <location>
        <begin position="1"/>
        <end position="25"/>
    </location>
</feature>
<evidence type="ECO:0000259" key="3">
    <source>
        <dbReference type="Pfam" id="PF13462"/>
    </source>
</evidence>
<evidence type="ECO:0000313" key="4">
    <source>
        <dbReference type="EMBL" id="KTS09071.1"/>
    </source>
</evidence>
<dbReference type="Gene3D" id="3.40.30.10">
    <property type="entry name" value="Glutaredoxin"/>
    <property type="match status" value="1"/>
</dbReference>
<dbReference type="Proteomes" id="UP000072189">
    <property type="component" value="Unassembled WGS sequence"/>
</dbReference>